<protein>
    <submittedName>
        <fullName evidence="2">Uncharacterized protein</fullName>
    </submittedName>
</protein>
<name>Q852C4_ORYSJ</name>
<accession>Q852C4</accession>
<organism evidence="2 3">
    <name type="scientific">Oryza sativa subsp. japonica</name>
    <name type="common">Rice</name>
    <dbReference type="NCBI Taxonomy" id="39947"/>
    <lineage>
        <taxon>Eukaryota</taxon>
        <taxon>Viridiplantae</taxon>
        <taxon>Streptophyta</taxon>
        <taxon>Embryophyta</taxon>
        <taxon>Tracheophyta</taxon>
        <taxon>Spermatophyta</taxon>
        <taxon>Magnoliopsida</taxon>
        <taxon>Liliopsida</taxon>
        <taxon>Poales</taxon>
        <taxon>Poaceae</taxon>
        <taxon>BOP clade</taxon>
        <taxon>Oryzoideae</taxon>
        <taxon>Oryzeae</taxon>
        <taxon>Oryzinae</taxon>
        <taxon>Oryza</taxon>
        <taxon>Oryza sativa</taxon>
    </lineage>
</organism>
<evidence type="ECO:0000313" key="2">
    <source>
        <dbReference type="EMBL" id="AAO37949.1"/>
    </source>
</evidence>
<reference evidence="3" key="1">
    <citation type="journal article" date="2005" name="Nature">
        <title>The map-based sequence of the rice genome.</title>
        <authorList>
            <consortium name="International rice genome sequencing project (IRGSP)"/>
            <person name="Matsumoto T."/>
            <person name="Wu J."/>
            <person name="Kanamori H."/>
            <person name="Katayose Y."/>
            <person name="Fujisawa M."/>
            <person name="Namiki N."/>
            <person name="Mizuno H."/>
            <person name="Yamamoto K."/>
            <person name="Antonio B.A."/>
            <person name="Baba T."/>
            <person name="Sakata K."/>
            <person name="Nagamura Y."/>
            <person name="Aoki H."/>
            <person name="Arikawa K."/>
            <person name="Arita K."/>
            <person name="Bito T."/>
            <person name="Chiden Y."/>
            <person name="Fujitsuka N."/>
            <person name="Fukunaka R."/>
            <person name="Hamada M."/>
            <person name="Harada C."/>
            <person name="Hayashi A."/>
            <person name="Hijishita S."/>
            <person name="Honda M."/>
            <person name="Hosokawa S."/>
            <person name="Ichikawa Y."/>
            <person name="Idonuma A."/>
            <person name="Iijima M."/>
            <person name="Ikeda M."/>
            <person name="Ikeno M."/>
            <person name="Ito K."/>
            <person name="Ito S."/>
            <person name="Ito T."/>
            <person name="Ito Y."/>
            <person name="Ito Y."/>
            <person name="Iwabuchi A."/>
            <person name="Kamiya K."/>
            <person name="Karasawa W."/>
            <person name="Kurita K."/>
            <person name="Katagiri S."/>
            <person name="Kikuta A."/>
            <person name="Kobayashi H."/>
            <person name="Kobayashi N."/>
            <person name="Machita K."/>
            <person name="Maehara T."/>
            <person name="Masukawa M."/>
            <person name="Mizubayashi T."/>
            <person name="Mukai Y."/>
            <person name="Nagasaki H."/>
            <person name="Nagata Y."/>
            <person name="Naito S."/>
            <person name="Nakashima M."/>
            <person name="Nakama Y."/>
            <person name="Nakamichi Y."/>
            <person name="Nakamura M."/>
            <person name="Meguro A."/>
            <person name="Negishi M."/>
            <person name="Ohta I."/>
            <person name="Ohta T."/>
            <person name="Okamoto M."/>
            <person name="Ono N."/>
            <person name="Saji S."/>
            <person name="Sakaguchi M."/>
            <person name="Sakai K."/>
            <person name="Shibata M."/>
            <person name="Shimokawa T."/>
            <person name="Song J."/>
            <person name="Takazaki Y."/>
            <person name="Terasawa K."/>
            <person name="Tsugane M."/>
            <person name="Tsuji K."/>
            <person name="Ueda S."/>
            <person name="Waki K."/>
            <person name="Yamagata H."/>
            <person name="Yamamoto M."/>
            <person name="Yamamoto S."/>
            <person name="Yamane H."/>
            <person name="Yoshiki S."/>
            <person name="Yoshihara R."/>
            <person name="Yukawa K."/>
            <person name="Zhong H."/>
            <person name="Yano M."/>
            <person name="Yuan Q."/>
            <person name="Ouyang S."/>
            <person name="Liu J."/>
            <person name="Jones K.M."/>
            <person name="Gansberger K."/>
            <person name="Moffat K."/>
            <person name="Hill J."/>
            <person name="Bera J."/>
            <person name="Fadrosh D."/>
            <person name="Jin S."/>
            <person name="Johri S."/>
            <person name="Kim M."/>
            <person name="Overton L."/>
            <person name="Reardon M."/>
            <person name="Tsitrin T."/>
            <person name="Vuong H."/>
            <person name="Weaver B."/>
            <person name="Ciecko A."/>
            <person name="Tallon L."/>
            <person name="Jackson J."/>
            <person name="Pai G."/>
            <person name="Aken S.V."/>
            <person name="Utterback T."/>
            <person name="Reidmuller S."/>
            <person name="Feldblyum T."/>
            <person name="Hsiao J."/>
            <person name="Zismann V."/>
            <person name="Iobst S."/>
            <person name="de Vazeille A.R."/>
            <person name="Buell C.R."/>
            <person name="Ying K."/>
            <person name="Li Y."/>
            <person name="Lu T."/>
            <person name="Huang Y."/>
            <person name="Zhao Q."/>
            <person name="Feng Q."/>
            <person name="Zhang L."/>
            <person name="Zhu J."/>
            <person name="Weng Q."/>
            <person name="Mu J."/>
            <person name="Lu Y."/>
            <person name="Fan D."/>
            <person name="Liu Y."/>
            <person name="Guan J."/>
            <person name="Zhang Y."/>
            <person name="Yu S."/>
            <person name="Liu X."/>
            <person name="Zhang Y."/>
            <person name="Hong G."/>
            <person name="Han B."/>
            <person name="Choisne N."/>
            <person name="Demange N."/>
            <person name="Orjeda G."/>
            <person name="Samain S."/>
            <person name="Cattolico L."/>
            <person name="Pelletier E."/>
            <person name="Couloux A."/>
            <person name="Segurens B."/>
            <person name="Wincker P."/>
            <person name="D'Hont A."/>
            <person name="Scarpelli C."/>
            <person name="Weissenbach J."/>
            <person name="Salanoubat M."/>
            <person name="Quetier F."/>
            <person name="Yu Y."/>
            <person name="Kim H.R."/>
            <person name="Rambo T."/>
            <person name="Currie J."/>
            <person name="Collura K."/>
            <person name="Luo M."/>
            <person name="Yang T."/>
            <person name="Ammiraju J.S.S."/>
            <person name="Engler F."/>
            <person name="Soderlund C."/>
            <person name="Wing R.A."/>
            <person name="Palmer L.E."/>
            <person name="de la Bastide M."/>
            <person name="Spiegel L."/>
            <person name="Nascimento L."/>
            <person name="Zutavern T."/>
            <person name="O'Shaughnessy A."/>
            <person name="Dike S."/>
            <person name="Dedhia N."/>
            <person name="Preston R."/>
            <person name="Balija V."/>
            <person name="McCombie W.R."/>
            <person name="Chow T."/>
            <person name="Chen H."/>
            <person name="Chung M."/>
            <person name="Chen C."/>
            <person name="Shaw J."/>
            <person name="Wu H."/>
            <person name="Hsiao K."/>
            <person name="Chao Y."/>
            <person name="Chu M."/>
            <person name="Cheng C."/>
            <person name="Hour A."/>
            <person name="Lee P."/>
            <person name="Lin S."/>
            <person name="Lin Y."/>
            <person name="Liou J."/>
            <person name="Liu S."/>
            <person name="Hsing Y."/>
            <person name="Raghuvanshi S."/>
            <person name="Mohanty A."/>
            <person name="Bharti A.K."/>
            <person name="Gaur A."/>
            <person name="Gupta V."/>
            <person name="Kumar D."/>
            <person name="Ravi V."/>
            <person name="Vij S."/>
            <person name="Kapur A."/>
            <person name="Khurana P."/>
            <person name="Khurana P."/>
            <person name="Khurana J.P."/>
            <person name="Tyagi A.K."/>
            <person name="Gaikwad K."/>
            <person name="Singh A."/>
            <person name="Dalal V."/>
            <person name="Srivastava S."/>
            <person name="Dixit A."/>
            <person name="Pal A.K."/>
            <person name="Ghazi I.A."/>
            <person name="Yadav M."/>
            <person name="Pandit A."/>
            <person name="Bhargava A."/>
            <person name="Sureshbabu K."/>
            <person name="Batra K."/>
            <person name="Sharma T.R."/>
            <person name="Mohapatra T."/>
            <person name="Singh N.K."/>
            <person name="Messing J."/>
            <person name="Nelson A.B."/>
            <person name="Fuks G."/>
            <person name="Kavchok S."/>
            <person name="Keizer G."/>
            <person name="Linton E."/>
            <person name="Llaca V."/>
            <person name="Song R."/>
            <person name="Tanyolac B."/>
            <person name="Young S."/>
            <person name="Ho-Il K."/>
            <person name="Hahn J.H."/>
            <person name="Sangsakoo G."/>
            <person name="Vanavichit A."/>
            <person name="de Mattos Luiz.A.T."/>
            <person name="Zimmer P.D."/>
            <person name="Malone G."/>
            <person name="Dellagostin O."/>
            <person name="de Oliveira A.C."/>
            <person name="Bevan M."/>
            <person name="Bancroft I."/>
            <person name="Minx P."/>
            <person name="Cordum H."/>
            <person name="Wilson R."/>
            <person name="Cheng Z."/>
            <person name="Jin W."/>
            <person name="Jiang J."/>
            <person name="Leong S.A."/>
            <person name="Iwama H."/>
            <person name="Gojobori T."/>
            <person name="Itoh T."/>
            <person name="Niimura Y."/>
            <person name="Fujii Y."/>
            <person name="Habara T."/>
            <person name="Sakai H."/>
            <person name="Sato Y."/>
            <person name="Wilson G."/>
            <person name="Kumar K."/>
            <person name="McCouch S."/>
            <person name="Juretic N."/>
            <person name="Hoen D."/>
            <person name="Wright S."/>
            <person name="Bruskiewich R."/>
            <person name="Bureau T."/>
            <person name="Miyao A."/>
            <person name="Hirochika H."/>
            <person name="Nishikawa T."/>
            <person name="Kadowaki K."/>
            <person name="Sugiura M."/>
            <person name="Burr B."/>
            <person name="Sasaki T."/>
        </authorList>
    </citation>
    <scope>NUCLEOTIDE SEQUENCE [LARGE SCALE GENOMIC DNA]</scope>
    <source>
        <strain evidence="3">cv. Nipponbare</strain>
    </source>
</reference>
<reference evidence="3" key="2">
    <citation type="journal article" date="2008" name="Nucleic Acids Res.">
        <title>The rice annotation project database (RAP-DB): 2008 update.</title>
        <authorList>
            <consortium name="The rice annotation project (RAP)"/>
        </authorList>
    </citation>
    <scope>GENOME REANNOTATION</scope>
    <source>
        <strain evidence="3">cv. Nipponbare</strain>
    </source>
</reference>
<dbReference type="Proteomes" id="UP000000763">
    <property type="component" value="Chromosome 3"/>
</dbReference>
<evidence type="ECO:0000256" key="1">
    <source>
        <dbReference type="SAM" id="MobiDB-lite"/>
    </source>
</evidence>
<feature type="compositionally biased region" description="Polar residues" evidence="1">
    <location>
        <begin position="75"/>
        <end position="88"/>
    </location>
</feature>
<evidence type="ECO:0000313" key="3">
    <source>
        <dbReference type="Proteomes" id="UP000000763"/>
    </source>
</evidence>
<proteinExistence type="predicted"/>
<sequence>MVILDLQAHGSLQSVPYARGLVAVGGKGKCGAGPEARSGERRTEQFFPATAVNIVREKQKQRAENNGGGGRGMPSTLSSGGRVTLSSV</sequence>
<gene>
    <name evidence="2" type="primary">OSJNBb0096M04.120</name>
</gene>
<dbReference type="AlphaFoldDB" id="Q852C4"/>
<dbReference type="EMBL" id="AC092559">
    <property type="protein sequence ID" value="AAO37949.1"/>
    <property type="molecule type" value="Genomic_DNA"/>
</dbReference>
<feature type="region of interest" description="Disordered" evidence="1">
    <location>
        <begin position="57"/>
        <end position="88"/>
    </location>
</feature>